<dbReference type="AlphaFoldDB" id="F0M7H9"/>
<protein>
    <submittedName>
        <fullName evidence="2">LysM domain-containing protein</fullName>
    </submittedName>
</protein>
<dbReference type="RefSeq" id="WP_013601608.1">
    <property type="nucleotide sequence ID" value="NC_015145.1"/>
</dbReference>
<dbReference type="InterPro" id="IPR018392">
    <property type="entry name" value="LysM"/>
</dbReference>
<dbReference type="STRING" id="930171.Asphe3_25730"/>
<evidence type="ECO:0000313" key="3">
    <source>
        <dbReference type="Proteomes" id="UP000008639"/>
    </source>
</evidence>
<feature type="transmembrane region" description="Helical" evidence="1">
    <location>
        <begin position="51"/>
        <end position="81"/>
    </location>
</feature>
<feature type="transmembrane region" description="Helical" evidence="1">
    <location>
        <begin position="12"/>
        <end position="31"/>
    </location>
</feature>
<dbReference type="CDD" id="cd00118">
    <property type="entry name" value="LysM"/>
    <property type="match status" value="1"/>
</dbReference>
<organism evidence="2 3">
    <name type="scientific">Pseudarthrobacter phenanthrenivorans (strain DSM 18606 / JCM 16027 / LMG 23796 / Sphe3)</name>
    <name type="common">Arthrobacter phenanthrenivorans</name>
    <dbReference type="NCBI Taxonomy" id="930171"/>
    <lineage>
        <taxon>Bacteria</taxon>
        <taxon>Bacillati</taxon>
        <taxon>Actinomycetota</taxon>
        <taxon>Actinomycetes</taxon>
        <taxon>Micrococcales</taxon>
        <taxon>Micrococcaceae</taxon>
        <taxon>Pseudarthrobacter</taxon>
    </lineage>
</organism>
<keyword evidence="1" id="KW-0472">Membrane</keyword>
<dbReference type="EMBL" id="CP002379">
    <property type="protein sequence ID" value="ADX73698.1"/>
    <property type="molecule type" value="Genomic_DNA"/>
</dbReference>
<reference evidence="2 3" key="1">
    <citation type="journal article" date="2011" name="Stand. Genomic Sci.">
        <title>Complete genome sequence of Arthrobacter phenanthrenivorans type strain (Sphe3).</title>
        <authorList>
            <person name="Kallimanis A."/>
            <person name="Labutti K.M."/>
            <person name="Lapidus A."/>
            <person name="Clum A."/>
            <person name="Lykidis A."/>
            <person name="Mavromatis K."/>
            <person name="Pagani I."/>
            <person name="Liolios K."/>
            <person name="Ivanova N."/>
            <person name="Goodwin L."/>
            <person name="Pitluck S."/>
            <person name="Chen A."/>
            <person name="Palaniappan K."/>
            <person name="Markowitz V."/>
            <person name="Bristow J."/>
            <person name="Velentzas A.D."/>
            <person name="Perisynakis A."/>
            <person name="Ouzounis C.C."/>
            <person name="Kyrpides N.C."/>
            <person name="Koukkou A.I."/>
            <person name="Drainas C."/>
        </authorList>
    </citation>
    <scope>NUCLEOTIDE SEQUENCE [LARGE SCALE GENOMIC DNA]</scope>
    <source>
        <strain evidence="3">DSM 18606 / JCM 16027 / LMG 23796 / Sphe3</strain>
    </source>
</reference>
<accession>F0M7H9</accession>
<gene>
    <name evidence="2" type="ordered locus">Asphe3_25730</name>
</gene>
<proteinExistence type="predicted"/>
<keyword evidence="1" id="KW-0812">Transmembrane</keyword>
<dbReference type="eggNOG" id="COG1652">
    <property type="taxonomic scope" value="Bacteria"/>
</dbReference>
<dbReference type="HOGENOM" id="CLU_082660_0_0_11"/>
<keyword evidence="1" id="KW-1133">Transmembrane helix</keyword>
<dbReference type="InterPro" id="IPR036779">
    <property type="entry name" value="LysM_dom_sf"/>
</dbReference>
<dbReference type="KEGG" id="apn:Asphe3_25730"/>
<sequence length="266" mass="26957">MVSATGPARNSDVLAAAGVLLLGILLSILGWSLMQQWRDSVARHQEPDVEILLAVVAAAAGAGTVVWWFASLGCAAGTVLLDRRGRTGAAAATRRLSPAFMQRLVLGILSVQVLSGPAAQAAPPAPGPEWAPTHELVASAPVIPGTPGPATDQAGPPGTDTIPSIPTSTVQPGWQPAAPAVSPGMLAAPGMRAPAEPAAPEAEGVTVHAGDTLWDIAARHLGPGASDVDIASQWPHWYEANRALIGADPDVLLPGQILQPPAPAGN</sequence>
<name>F0M7H9_PSEPM</name>
<dbReference type="Proteomes" id="UP000008639">
    <property type="component" value="Chromosome"/>
</dbReference>
<dbReference type="Gene3D" id="3.10.350.10">
    <property type="entry name" value="LysM domain"/>
    <property type="match status" value="1"/>
</dbReference>
<evidence type="ECO:0000313" key="2">
    <source>
        <dbReference type="EMBL" id="ADX73698.1"/>
    </source>
</evidence>
<evidence type="ECO:0000256" key="1">
    <source>
        <dbReference type="SAM" id="Phobius"/>
    </source>
</evidence>